<organism evidence="1 2">
    <name type="scientific">Prunus yedoensis var. nudiflora</name>
    <dbReference type="NCBI Taxonomy" id="2094558"/>
    <lineage>
        <taxon>Eukaryota</taxon>
        <taxon>Viridiplantae</taxon>
        <taxon>Streptophyta</taxon>
        <taxon>Embryophyta</taxon>
        <taxon>Tracheophyta</taxon>
        <taxon>Spermatophyta</taxon>
        <taxon>Magnoliopsida</taxon>
        <taxon>eudicotyledons</taxon>
        <taxon>Gunneridae</taxon>
        <taxon>Pentapetalae</taxon>
        <taxon>rosids</taxon>
        <taxon>fabids</taxon>
        <taxon>Rosales</taxon>
        <taxon>Rosaceae</taxon>
        <taxon>Amygdaloideae</taxon>
        <taxon>Amygdaleae</taxon>
        <taxon>Prunus</taxon>
    </lineage>
</organism>
<accession>A0A314ZZ90</accession>
<comment type="caution">
    <text evidence="1">The sequence shown here is derived from an EMBL/GenBank/DDBJ whole genome shotgun (WGS) entry which is preliminary data.</text>
</comment>
<sequence>MNKRESSGARKWQQQEWLGFAHRLDLSRNEKNHIDQTANDSLIRVSSGEISGQQAQREKGKMRAEIEDLCSDTMKKFRIST</sequence>
<reference evidence="1 2" key="1">
    <citation type="submission" date="2018-02" db="EMBL/GenBank/DDBJ databases">
        <title>Draft genome of wild Prunus yedoensis var. nudiflora.</title>
        <authorList>
            <person name="Baek S."/>
            <person name="Kim J.-H."/>
            <person name="Choi K."/>
            <person name="Kim G.-B."/>
            <person name="Cho A."/>
            <person name="Jang H."/>
            <person name="Shin C.-H."/>
            <person name="Yu H.-J."/>
            <person name="Mun J.-H."/>
        </authorList>
    </citation>
    <scope>NUCLEOTIDE SEQUENCE [LARGE SCALE GENOMIC DNA]</scope>
    <source>
        <strain evidence="2">cv. Jeju island</strain>
        <tissue evidence="1">Leaf</tissue>
    </source>
</reference>
<keyword evidence="2" id="KW-1185">Reference proteome</keyword>
<evidence type="ECO:0000313" key="1">
    <source>
        <dbReference type="EMBL" id="PQQ07106.1"/>
    </source>
</evidence>
<dbReference type="AlphaFoldDB" id="A0A314ZZ90"/>
<dbReference type="Proteomes" id="UP000250321">
    <property type="component" value="Unassembled WGS sequence"/>
</dbReference>
<proteinExistence type="predicted"/>
<protein>
    <submittedName>
        <fullName evidence="1">Uncharacterized protein</fullName>
    </submittedName>
</protein>
<evidence type="ECO:0000313" key="2">
    <source>
        <dbReference type="Proteomes" id="UP000250321"/>
    </source>
</evidence>
<gene>
    <name evidence="1" type="ORF">Pyn_07479</name>
</gene>
<dbReference type="EMBL" id="PJQY01000893">
    <property type="protein sequence ID" value="PQQ07106.1"/>
    <property type="molecule type" value="Genomic_DNA"/>
</dbReference>
<name>A0A314ZZ90_PRUYE</name>